<sequence>MGFRAGLTKKACALYRTISLLALFLWSLSMFLPVVTFDNRGIPTMLDGAHFLQNGWAGPIMLQFGWYANLLMIPAAYVSSRNSIKPRRLYFILAASLITLWGNTLFLSSIAGYTGTAPIVRWHAGYFLWMAATGSMGALLMWRAVRARVPPASK</sequence>
<gene>
    <name evidence="2" type="ORF">DXH95_11300</name>
</gene>
<feature type="transmembrane region" description="Helical" evidence="1">
    <location>
        <begin position="12"/>
        <end position="36"/>
    </location>
</feature>
<evidence type="ECO:0000313" key="2">
    <source>
        <dbReference type="EMBL" id="RDV02546.1"/>
    </source>
</evidence>
<reference evidence="3" key="1">
    <citation type="submission" date="2018-08" db="EMBL/GenBank/DDBJ databases">
        <authorList>
            <person name="Kim S.-J."/>
            <person name="Jung G.-Y."/>
        </authorList>
    </citation>
    <scope>NUCLEOTIDE SEQUENCE [LARGE SCALE GENOMIC DNA]</scope>
    <source>
        <strain evidence="3">GY_G</strain>
    </source>
</reference>
<evidence type="ECO:0000313" key="3">
    <source>
        <dbReference type="Proteomes" id="UP000263833"/>
    </source>
</evidence>
<name>A0A371B4L9_9SPHN</name>
<keyword evidence="3" id="KW-1185">Reference proteome</keyword>
<dbReference type="RefSeq" id="WP_115549650.1">
    <property type="nucleotide sequence ID" value="NZ_QRGP01000002.1"/>
</dbReference>
<dbReference type="AlphaFoldDB" id="A0A371B4L9"/>
<feature type="transmembrane region" description="Helical" evidence="1">
    <location>
        <begin position="89"/>
        <end position="114"/>
    </location>
</feature>
<dbReference type="Proteomes" id="UP000263833">
    <property type="component" value="Unassembled WGS sequence"/>
</dbReference>
<organism evidence="2 3">
    <name type="scientific">Sphingorhabdus pulchriflava</name>
    <dbReference type="NCBI Taxonomy" id="2292257"/>
    <lineage>
        <taxon>Bacteria</taxon>
        <taxon>Pseudomonadati</taxon>
        <taxon>Pseudomonadota</taxon>
        <taxon>Alphaproteobacteria</taxon>
        <taxon>Sphingomonadales</taxon>
        <taxon>Sphingomonadaceae</taxon>
        <taxon>Sphingorhabdus</taxon>
    </lineage>
</organism>
<keyword evidence="1" id="KW-0472">Membrane</keyword>
<dbReference type="EMBL" id="QRGP01000002">
    <property type="protein sequence ID" value="RDV02546.1"/>
    <property type="molecule type" value="Genomic_DNA"/>
</dbReference>
<feature type="transmembrane region" description="Helical" evidence="1">
    <location>
        <begin position="126"/>
        <end position="145"/>
    </location>
</feature>
<comment type="caution">
    <text evidence="2">The sequence shown here is derived from an EMBL/GenBank/DDBJ whole genome shotgun (WGS) entry which is preliminary data.</text>
</comment>
<feature type="transmembrane region" description="Helical" evidence="1">
    <location>
        <begin position="56"/>
        <end position="77"/>
    </location>
</feature>
<accession>A0A371B4L9</accession>
<protein>
    <submittedName>
        <fullName evidence="2">Uncharacterized protein</fullName>
    </submittedName>
</protein>
<keyword evidence="1" id="KW-1133">Transmembrane helix</keyword>
<proteinExistence type="predicted"/>
<evidence type="ECO:0000256" key="1">
    <source>
        <dbReference type="SAM" id="Phobius"/>
    </source>
</evidence>
<dbReference type="OrthoDB" id="7597025at2"/>
<keyword evidence="1" id="KW-0812">Transmembrane</keyword>